<feature type="transmembrane region" description="Helical" evidence="7">
    <location>
        <begin position="245"/>
        <end position="263"/>
    </location>
</feature>
<evidence type="ECO:0000256" key="5">
    <source>
        <dbReference type="ARBA" id="ARBA00022989"/>
    </source>
</evidence>
<feature type="transmembrane region" description="Helical" evidence="7">
    <location>
        <begin position="298"/>
        <end position="318"/>
    </location>
</feature>
<dbReference type="GO" id="GO:0012505">
    <property type="term" value="C:endomembrane system"/>
    <property type="evidence" value="ECO:0007669"/>
    <property type="project" value="UniProtKB-SubCell"/>
</dbReference>
<feature type="transmembrane region" description="Helical" evidence="7">
    <location>
        <begin position="213"/>
        <end position="236"/>
    </location>
</feature>
<feature type="domain" description="Major facilitator superfamily (MFS) profile" evidence="8">
    <location>
        <begin position="180"/>
        <end position="366"/>
    </location>
</feature>
<dbReference type="PROSITE" id="PS50850">
    <property type="entry name" value="MFS"/>
    <property type="match status" value="1"/>
</dbReference>
<protein>
    <submittedName>
        <fullName evidence="9">Major facilitator superfamily domain-containing protein</fullName>
    </submittedName>
</protein>
<organism evidence="9 10">
    <name type="scientific">Pterulicium gracile</name>
    <dbReference type="NCBI Taxonomy" id="1884261"/>
    <lineage>
        <taxon>Eukaryota</taxon>
        <taxon>Fungi</taxon>
        <taxon>Dikarya</taxon>
        <taxon>Basidiomycota</taxon>
        <taxon>Agaricomycotina</taxon>
        <taxon>Agaricomycetes</taxon>
        <taxon>Agaricomycetidae</taxon>
        <taxon>Agaricales</taxon>
        <taxon>Pleurotineae</taxon>
        <taxon>Pterulaceae</taxon>
        <taxon>Pterulicium</taxon>
    </lineage>
</organism>
<proteinExistence type="inferred from homology"/>
<dbReference type="GO" id="GO:0022857">
    <property type="term" value="F:transmembrane transporter activity"/>
    <property type="evidence" value="ECO:0007669"/>
    <property type="project" value="InterPro"/>
</dbReference>
<dbReference type="Proteomes" id="UP000305067">
    <property type="component" value="Unassembled WGS sequence"/>
</dbReference>
<sequence length="366" mass="39839">MGSGRCNEHALFRSNGIRQDPGIRSCPSSGCVITPDNSSPISCFLATFFINALGQSIQDTHINSYVAVWGDYTKMGISHAVYGEYLPWVEYSTITDVVSPHGFGAFSSALVSTQFSMLDRWMFHFIVSLALALLNISTLVYTFIFKTEDECLAQTGREPVEKNPDGPEIRMKQLLSFKVVPLLAAYLFFHVGLEFTMGSWISTYILEELNGSQSVGCVAAGFFAGLTFGSVVLLWVNEKIGERRVVFLYMALAIGLELVVWLIPSRFGSAVAVALVGALLGPLFPITMNHASRVLPRWMLPAAIGWIAGVGQVGPAVLPLMTGVFAEKFGILSSQPLLVGMMATLAALWAVVPARSRLDWCLTCFG</sequence>
<keyword evidence="3" id="KW-0813">Transport</keyword>
<dbReference type="SUPFAM" id="SSF103473">
    <property type="entry name" value="MFS general substrate transporter"/>
    <property type="match status" value="1"/>
</dbReference>
<comment type="subcellular location">
    <subcellularLocation>
        <location evidence="1">Endomembrane system</location>
        <topology evidence="1">Multi-pass membrane protein</topology>
    </subcellularLocation>
</comment>
<feature type="transmembrane region" description="Helical" evidence="7">
    <location>
        <begin position="330"/>
        <end position="352"/>
    </location>
</feature>
<comment type="similarity">
    <text evidence="2">Belongs to the major facilitator superfamily.</text>
</comment>
<dbReference type="OrthoDB" id="413079at2759"/>
<keyword evidence="4 7" id="KW-0812">Transmembrane</keyword>
<evidence type="ECO:0000256" key="1">
    <source>
        <dbReference type="ARBA" id="ARBA00004127"/>
    </source>
</evidence>
<evidence type="ECO:0000256" key="3">
    <source>
        <dbReference type="ARBA" id="ARBA00022448"/>
    </source>
</evidence>
<evidence type="ECO:0000313" key="10">
    <source>
        <dbReference type="Proteomes" id="UP000305067"/>
    </source>
</evidence>
<dbReference type="InterPro" id="IPR011701">
    <property type="entry name" value="MFS"/>
</dbReference>
<dbReference type="STRING" id="1884261.A0A5C3QI70"/>
<keyword evidence="10" id="KW-1185">Reference proteome</keyword>
<evidence type="ECO:0000256" key="7">
    <source>
        <dbReference type="SAM" id="Phobius"/>
    </source>
</evidence>
<dbReference type="InterPro" id="IPR051788">
    <property type="entry name" value="MFS_Transporter"/>
</dbReference>
<dbReference type="AlphaFoldDB" id="A0A5C3QI70"/>
<evidence type="ECO:0000256" key="4">
    <source>
        <dbReference type="ARBA" id="ARBA00022692"/>
    </source>
</evidence>
<feature type="transmembrane region" description="Helical" evidence="7">
    <location>
        <begin position="121"/>
        <end position="144"/>
    </location>
</feature>
<dbReference type="EMBL" id="ML178826">
    <property type="protein sequence ID" value="TFL00978.1"/>
    <property type="molecule type" value="Genomic_DNA"/>
</dbReference>
<reference evidence="9 10" key="1">
    <citation type="journal article" date="2019" name="Nat. Ecol. Evol.">
        <title>Megaphylogeny resolves global patterns of mushroom evolution.</title>
        <authorList>
            <person name="Varga T."/>
            <person name="Krizsan K."/>
            <person name="Foldi C."/>
            <person name="Dima B."/>
            <person name="Sanchez-Garcia M."/>
            <person name="Sanchez-Ramirez S."/>
            <person name="Szollosi G.J."/>
            <person name="Szarkandi J.G."/>
            <person name="Papp V."/>
            <person name="Albert L."/>
            <person name="Andreopoulos W."/>
            <person name="Angelini C."/>
            <person name="Antonin V."/>
            <person name="Barry K.W."/>
            <person name="Bougher N.L."/>
            <person name="Buchanan P."/>
            <person name="Buyck B."/>
            <person name="Bense V."/>
            <person name="Catcheside P."/>
            <person name="Chovatia M."/>
            <person name="Cooper J."/>
            <person name="Damon W."/>
            <person name="Desjardin D."/>
            <person name="Finy P."/>
            <person name="Geml J."/>
            <person name="Haridas S."/>
            <person name="Hughes K."/>
            <person name="Justo A."/>
            <person name="Karasinski D."/>
            <person name="Kautmanova I."/>
            <person name="Kiss B."/>
            <person name="Kocsube S."/>
            <person name="Kotiranta H."/>
            <person name="LaButti K.M."/>
            <person name="Lechner B.E."/>
            <person name="Liimatainen K."/>
            <person name="Lipzen A."/>
            <person name="Lukacs Z."/>
            <person name="Mihaltcheva S."/>
            <person name="Morgado L.N."/>
            <person name="Niskanen T."/>
            <person name="Noordeloos M.E."/>
            <person name="Ohm R.A."/>
            <person name="Ortiz-Santana B."/>
            <person name="Ovrebo C."/>
            <person name="Racz N."/>
            <person name="Riley R."/>
            <person name="Savchenko A."/>
            <person name="Shiryaev A."/>
            <person name="Soop K."/>
            <person name="Spirin V."/>
            <person name="Szebenyi C."/>
            <person name="Tomsovsky M."/>
            <person name="Tulloss R.E."/>
            <person name="Uehling J."/>
            <person name="Grigoriev I.V."/>
            <person name="Vagvolgyi C."/>
            <person name="Papp T."/>
            <person name="Martin F.M."/>
            <person name="Miettinen O."/>
            <person name="Hibbett D.S."/>
            <person name="Nagy L.G."/>
        </authorList>
    </citation>
    <scope>NUCLEOTIDE SEQUENCE [LARGE SCALE GENOMIC DNA]</scope>
    <source>
        <strain evidence="9 10">CBS 309.79</strain>
    </source>
</reference>
<keyword evidence="6 7" id="KW-0472">Membrane</keyword>
<keyword evidence="5 7" id="KW-1133">Transmembrane helix</keyword>
<dbReference type="GO" id="GO:0016020">
    <property type="term" value="C:membrane"/>
    <property type="evidence" value="ECO:0007669"/>
    <property type="project" value="TreeGrafter"/>
</dbReference>
<evidence type="ECO:0000256" key="2">
    <source>
        <dbReference type="ARBA" id="ARBA00008335"/>
    </source>
</evidence>
<dbReference type="Pfam" id="PF07690">
    <property type="entry name" value="MFS_1"/>
    <property type="match status" value="1"/>
</dbReference>
<dbReference type="Gene3D" id="1.20.1250.20">
    <property type="entry name" value="MFS general substrate transporter like domains"/>
    <property type="match status" value="1"/>
</dbReference>
<name>A0A5C3QI70_9AGAR</name>
<dbReference type="InterPro" id="IPR036259">
    <property type="entry name" value="MFS_trans_sf"/>
</dbReference>
<dbReference type="InterPro" id="IPR020846">
    <property type="entry name" value="MFS_dom"/>
</dbReference>
<feature type="transmembrane region" description="Helical" evidence="7">
    <location>
        <begin position="269"/>
        <end position="286"/>
    </location>
</feature>
<accession>A0A5C3QI70</accession>
<evidence type="ECO:0000256" key="6">
    <source>
        <dbReference type="ARBA" id="ARBA00023136"/>
    </source>
</evidence>
<evidence type="ECO:0000313" key="9">
    <source>
        <dbReference type="EMBL" id="TFL00978.1"/>
    </source>
</evidence>
<dbReference type="PANTHER" id="PTHR23514">
    <property type="entry name" value="BYPASS OF STOP CODON PROTEIN 6"/>
    <property type="match status" value="1"/>
</dbReference>
<feature type="transmembrane region" description="Helical" evidence="7">
    <location>
        <begin position="179"/>
        <end position="201"/>
    </location>
</feature>
<gene>
    <name evidence="9" type="ORF">BDV98DRAFT_85272</name>
</gene>
<dbReference type="PANTHER" id="PTHR23514:SF3">
    <property type="entry name" value="BYPASS OF STOP CODON PROTEIN 6"/>
    <property type="match status" value="1"/>
</dbReference>
<evidence type="ECO:0000259" key="8">
    <source>
        <dbReference type="PROSITE" id="PS50850"/>
    </source>
</evidence>